<evidence type="ECO:0000313" key="2">
    <source>
        <dbReference type="EMBL" id="SBS05909.1"/>
    </source>
</evidence>
<sequence>ELSRSSCEAARHTHTGGPSIPSASLYSLPPPYRYDSSAVCEYGLQAPVFKVTGGLIEDQEVVSPTRAGKSAS</sequence>
<reference evidence="2" key="2">
    <citation type="submission" date="2016-06" db="EMBL/GenBank/DDBJ databases">
        <title>The genome of a short-lived fish provides insights into sex chromosome evolution and the genetic control of aging.</title>
        <authorList>
            <person name="Reichwald K."/>
            <person name="Felder M."/>
            <person name="Petzold A."/>
            <person name="Koch P."/>
            <person name="Groth M."/>
            <person name="Platzer M."/>
        </authorList>
    </citation>
    <scope>NUCLEOTIDE SEQUENCE</scope>
    <source>
        <tissue evidence="2">Brain</tissue>
    </source>
</reference>
<evidence type="ECO:0000256" key="1">
    <source>
        <dbReference type="SAM" id="MobiDB-lite"/>
    </source>
</evidence>
<feature type="region of interest" description="Disordered" evidence="1">
    <location>
        <begin position="1"/>
        <end position="24"/>
    </location>
</feature>
<dbReference type="AlphaFoldDB" id="A0A1A8RKW3"/>
<organism evidence="2">
    <name type="scientific">Nothobranchius rachovii</name>
    <name type="common">bluefin notho</name>
    <dbReference type="NCBI Taxonomy" id="451742"/>
    <lineage>
        <taxon>Eukaryota</taxon>
        <taxon>Metazoa</taxon>
        <taxon>Chordata</taxon>
        <taxon>Craniata</taxon>
        <taxon>Vertebrata</taxon>
        <taxon>Euteleostomi</taxon>
        <taxon>Actinopterygii</taxon>
        <taxon>Neopterygii</taxon>
        <taxon>Teleostei</taxon>
        <taxon>Neoteleostei</taxon>
        <taxon>Acanthomorphata</taxon>
        <taxon>Ovalentaria</taxon>
        <taxon>Atherinomorphae</taxon>
        <taxon>Cyprinodontiformes</taxon>
        <taxon>Nothobranchiidae</taxon>
        <taxon>Nothobranchius</taxon>
    </lineage>
</organism>
<dbReference type="EMBL" id="HAEH01017307">
    <property type="protein sequence ID" value="SBS05909.1"/>
    <property type="molecule type" value="Transcribed_RNA"/>
</dbReference>
<protein>
    <submittedName>
        <fullName evidence="2">Uncharacterized protein</fullName>
    </submittedName>
</protein>
<accession>A0A1A8RKW3</accession>
<feature type="non-terminal residue" evidence="2">
    <location>
        <position position="72"/>
    </location>
</feature>
<gene>
    <name evidence="2" type="primary">Nfu_g_1_016999</name>
</gene>
<name>A0A1A8RKW3_9TELE</name>
<proteinExistence type="predicted"/>
<feature type="non-terminal residue" evidence="2">
    <location>
        <position position="1"/>
    </location>
</feature>
<reference evidence="2" key="1">
    <citation type="submission" date="2016-05" db="EMBL/GenBank/DDBJ databases">
        <authorList>
            <person name="Lavstsen T."/>
            <person name="Jespersen J.S."/>
        </authorList>
    </citation>
    <scope>NUCLEOTIDE SEQUENCE</scope>
    <source>
        <tissue evidence="2">Brain</tissue>
    </source>
</reference>